<sequence length="96" mass="10794">MHINTFENNMKSARPPEPPLSHRISINPLSSSPSVRGRFTEPSPHLQHEVWQLDHPSHSVNIAKLPVDPPLAPRSNPLSVLDDQETPQHLYQATRA</sequence>
<accession>A0ABD0L704</accession>
<evidence type="ECO:0000313" key="2">
    <source>
        <dbReference type="EMBL" id="KAK7495326.1"/>
    </source>
</evidence>
<feature type="region of interest" description="Disordered" evidence="1">
    <location>
        <begin position="66"/>
        <end position="96"/>
    </location>
</feature>
<feature type="region of interest" description="Disordered" evidence="1">
    <location>
        <begin position="1"/>
        <end position="45"/>
    </location>
</feature>
<comment type="caution">
    <text evidence="2">The sequence shown here is derived from an EMBL/GenBank/DDBJ whole genome shotgun (WGS) entry which is preliminary data.</text>
</comment>
<feature type="compositionally biased region" description="Polar residues" evidence="1">
    <location>
        <begin position="87"/>
        <end position="96"/>
    </location>
</feature>
<feature type="compositionally biased region" description="Polar residues" evidence="1">
    <location>
        <begin position="1"/>
        <end position="11"/>
    </location>
</feature>
<evidence type="ECO:0000256" key="1">
    <source>
        <dbReference type="SAM" id="MobiDB-lite"/>
    </source>
</evidence>
<evidence type="ECO:0000313" key="3">
    <source>
        <dbReference type="Proteomes" id="UP001519460"/>
    </source>
</evidence>
<name>A0ABD0L704_9CAEN</name>
<keyword evidence="3" id="KW-1185">Reference proteome</keyword>
<protein>
    <submittedName>
        <fullName evidence="2">Uncharacterized protein</fullName>
    </submittedName>
</protein>
<organism evidence="2 3">
    <name type="scientific">Batillaria attramentaria</name>
    <dbReference type="NCBI Taxonomy" id="370345"/>
    <lineage>
        <taxon>Eukaryota</taxon>
        <taxon>Metazoa</taxon>
        <taxon>Spiralia</taxon>
        <taxon>Lophotrochozoa</taxon>
        <taxon>Mollusca</taxon>
        <taxon>Gastropoda</taxon>
        <taxon>Caenogastropoda</taxon>
        <taxon>Sorbeoconcha</taxon>
        <taxon>Cerithioidea</taxon>
        <taxon>Batillariidae</taxon>
        <taxon>Batillaria</taxon>
    </lineage>
</organism>
<dbReference type="Proteomes" id="UP001519460">
    <property type="component" value="Unassembled WGS sequence"/>
</dbReference>
<dbReference type="EMBL" id="JACVVK020000076">
    <property type="protein sequence ID" value="KAK7495326.1"/>
    <property type="molecule type" value="Genomic_DNA"/>
</dbReference>
<gene>
    <name evidence="2" type="ORF">BaRGS_00013508</name>
</gene>
<proteinExistence type="predicted"/>
<dbReference type="AlphaFoldDB" id="A0ABD0L704"/>
<reference evidence="2 3" key="1">
    <citation type="journal article" date="2023" name="Sci. Data">
        <title>Genome assembly of the Korean intertidal mud-creeper Batillaria attramentaria.</title>
        <authorList>
            <person name="Patra A.K."/>
            <person name="Ho P.T."/>
            <person name="Jun S."/>
            <person name="Lee S.J."/>
            <person name="Kim Y."/>
            <person name="Won Y.J."/>
        </authorList>
    </citation>
    <scope>NUCLEOTIDE SEQUENCE [LARGE SCALE GENOMIC DNA]</scope>
    <source>
        <strain evidence="2">Wonlab-2016</strain>
    </source>
</reference>